<organism evidence="1 2">
    <name type="scientific">Sporolactobacillus putidus</name>
    <dbReference type="NCBI Taxonomy" id="492735"/>
    <lineage>
        <taxon>Bacteria</taxon>
        <taxon>Bacillati</taxon>
        <taxon>Bacillota</taxon>
        <taxon>Bacilli</taxon>
        <taxon>Bacillales</taxon>
        <taxon>Sporolactobacillaceae</taxon>
        <taxon>Sporolactobacillus</taxon>
    </lineage>
</organism>
<name>A0A917S908_9BACL</name>
<gene>
    <name evidence="1" type="ORF">GCM10007968_27840</name>
</gene>
<accession>A0A917S908</accession>
<dbReference type="AlphaFoldDB" id="A0A917S908"/>
<reference evidence="1" key="1">
    <citation type="journal article" date="2014" name="Int. J. Syst. Evol. Microbiol.">
        <title>Complete genome sequence of Corynebacterium casei LMG S-19264T (=DSM 44701T), isolated from a smear-ripened cheese.</title>
        <authorList>
            <consortium name="US DOE Joint Genome Institute (JGI-PGF)"/>
            <person name="Walter F."/>
            <person name="Albersmeier A."/>
            <person name="Kalinowski J."/>
            <person name="Ruckert C."/>
        </authorList>
    </citation>
    <scope>NUCLEOTIDE SEQUENCE</scope>
    <source>
        <strain evidence="1">JCM 15325</strain>
    </source>
</reference>
<evidence type="ECO:0000313" key="1">
    <source>
        <dbReference type="EMBL" id="GGL62296.1"/>
    </source>
</evidence>
<protein>
    <submittedName>
        <fullName evidence="1">Uncharacterized protein</fullName>
    </submittedName>
</protein>
<dbReference type="EMBL" id="BMOK01000015">
    <property type="protein sequence ID" value="GGL62296.1"/>
    <property type="molecule type" value="Genomic_DNA"/>
</dbReference>
<reference evidence="1" key="2">
    <citation type="submission" date="2020-09" db="EMBL/GenBank/DDBJ databases">
        <authorList>
            <person name="Sun Q."/>
            <person name="Ohkuma M."/>
        </authorList>
    </citation>
    <scope>NUCLEOTIDE SEQUENCE</scope>
    <source>
        <strain evidence="1">JCM 15325</strain>
    </source>
</reference>
<evidence type="ECO:0000313" key="2">
    <source>
        <dbReference type="Proteomes" id="UP000654670"/>
    </source>
</evidence>
<dbReference type="Proteomes" id="UP000654670">
    <property type="component" value="Unassembled WGS sequence"/>
</dbReference>
<keyword evidence="2" id="KW-1185">Reference proteome</keyword>
<comment type="caution">
    <text evidence="1">The sequence shown here is derived from an EMBL/GenBank/DDBJ whole genome shotgun (WGS) entry which is preliminary data.</text>
</comment>
<sequence>MLCSINIRNPVDIKSGGSNIFFAFVGFFDALSRITITEPAIKIPINNPMIAAILLTFSTSEILQPNYIELES</sequence>
<proteinExistence type="predicted"/>